<evidence type="ECO:0000259" key="1">
    <source>
        <dbReference type="PROSITE" id="PS50995"/>
    </source>
</evidence>
<dbReference type="Gene3D" id="1.10.10.10">
    <property type="entry name" value="Winged helix-like DNA-binding domain superfamily/Winged helix DNA-binding domain"/>
    <property type="match status" value="1"/>
</dbReference>
<sequence length="150" mass="16270">MAAMTHSSLEAAVVANHEIFMRTSDRIETVLAEHGLTHSTAQALWSIDPNEPPPPMKELAGRLYCNAPNLSFVINQLTRRGLVERSPDPGDRRSRTVALTEDGRRVRSAVIEATLSLSPFARLHADDLHALASLLAKALTPTENDATAPA</sequence>
<dbReference type="Pfam" id="PF01047">
    <property type="entry name" value="MarR"/>
    <property type="match status" value="1"/>
</dbReference>
<dbReference type="SUPFAM" id="SSF46785">
    <property type="entry name" value="Winged helix' DNA-binding domain"/>
    <property type="match status" value="1"/>
</dbReference>
<comment type="caution">
    <text evidence="2">The sequence shown here is derived from an EMBL/GenBank/DDBJ whole genome shotgun (WGS) entry which is preliminary data.</text>
</comment>
<name>A0ABN2VCU8_9ACTN</name>
<evidence type="ECO:0000313" key="2">
    <source>
        <dbReference type="EMBL" id="GAA2059483.1"/>
    </source>
</evidence>
<gene>
    <name evidence="2" type="ORF">GCM10009757_40770</name>
</gene>
<evidence type="ECO:0000313" key="3">
    <source>
        <dbReference type="Proteomes" id="UP001403094"/>
    </source>
</evidence>
<accession>A0ABN2VCU8</accession>
<dbReference type="InterPro" id="IPR000835">
    <property type="entry name" value="HTH_MarR-typ"/>
</dbReference>
<dbReference type="InterPro" id="IPR039422">
    <property type="entry name" value="MarR/SlyA-like"/>
</dbReference>
<protein>
    <submittedName>
        <fullName evidence="2">MarR family winged helix-turn-helix transcriptional regulator</fullName>
    </submittedName>
</protein>
<organism evidence="2 3">
    <name type="scientific">Streptomyces cheonanensis</name>
    <dbReference type="NCBI Taxonomy" id="312720"/>
    <lineage>
        <taxon>Bacteria</taxon>
        <taxon>Bacillati</taxon>
        <taxon>Actinomycetota</taxon>
        <taxon>Actinomycetes</taxon>
        <taxon>Kitasatosporales</taxon>
        <taxon>Streptomycetaceae</taxon>
        <taxon>Streptomyces</taxon>
    </lineage>
</organism>
<dbReference type="EMBL" id="BAAANQ010000009">
    <property type="protein sequence ID" value="GAA2059483.1"/>
    <property type="molecule type" value="Genomic_DNA"/>
</dbReference>
<dbReference type="InterPro" id="IPR036390">
    <property type="entry name" value="WH_DNA-bd_sf"/>
</dbReference>
<dbReference type="SMART" id="SM00347">
    <property type="entry name" value="HTH_MARR"/>
    <property type="match status" value="1"/>
</dbReference>
<proteinExistence type="predicted"/>
<dbReference type="PANTHER" id="PTHR33164">
    <property type="entry name" value="TRANSCRIPTIONAL REGULATOR, MARR FAMILY"/>
    <property type="match status" value="1"/>
</dbReference>
<dbReference type="Proteomes" id="UP001403094">
    <property type="component" value="Unassembled WGS sequence"/>
</dbReference>
<dbReference type="InterPro" id="IPR036388">
    <property type="entry name" value="WH-like_DNA-bd_sf"/>
</dbReference>
<feature type="domain" description="HTH marR-type" evidence="1">
    <location>
        <begin position="1"/>
        <end position="140"/>
    </location>
</feature>
<reference evidence="2 3" key="1">
    <citation type="journal article" date="2019" name="Int. J. Syst. Evol. Microbiol.">
        <title>The Global Catalogue of Microorganisms (GCM) 10K type strain sequencing project: providing services to taxonomists for standard genome sequencing and annotation.</title>
        <authorList>
            <consortium name="The Broad Institute Genomics Platform"/>
            <consortium name="The Broad Institute Genome Sequencing Center for Infectious Disease"/>
            <person name="Wu L."/>
            <person name="Ma J."/>
        </authorList>
    </citation>
    <scope>NUCLEOTIDE SEQUENCE [LARGE SCALE GENOMIC DNA]</scope>
    <source>
        <strain evidence="2 3">JCM 14549</strain>
    </source>
</reference>
<dbReference type="PROSITE" id="PS50995">
    <property type="entry name" value="HTH_MARR_2"/>
    <property type="match status" value="1"/>
</dbReference>
<keyword evidence="3" id="KW-1185">Reference proteome</keyword>
<dbReference type="PANTHER" id="PTHR33164:SF99">
    <property type="entry name" value="MARR FAMILY REGULATORY PROTEIN"/>
    <property type="match status" value="1"/>
</dbReference>